<gene>
    <name evidence="2" type="ORF">WF834_12445</name>
</gene>
<feature type="transmembrane region" description="Helical" evidence="1">
    <location>
        <begin position="7"/>
        <end position="27"/>
    </location>
</feature>
<keyword evidence="1" id="KW-1133">Transmembrane helix</keyword>
<keyword evidence="1" id="KW-0812">Transmembrane</keyword>
<evidence type="ECO:0000256" key="1">
    <source>
        <dbReference type="SAM" id="Phobius"/>
    </source>
</evidence>
<proteinExistence type="predicted"/>
<feature type="transmembrane region" description="Helical" evidence="1">
    <location>
        <begin position="33"/>
        <end position="50"/>
    </location>
</feature>
<organism evidence="2 3">
    <name type="scientific">Faecalibacterium wellingii</name>
    <dbReference type="NCBI Taxonomy" id="2929491"/>
    <lineage>
        <taxon>Bacteria</taxon>
        <taxon>Bacillati</taxon>
        <taxon>Bacillota</taxon>
        <taxon>Clostridia</taxon>
        <taxon>Eubacteriales</taxon>
        <taxon>Oscillospiraceae</taxon>
        <taxon>Faecalibacterium</taxon>
    </lineage>
</organism>
<dbReference type="AlphaFoldDB" id="A0AB35YE37"/>
<protein>
    <submittedName>
        <fullName evidence="2">Uncharacterized protein</fullName>
    </submittedName>
</protein>
<accession>A0AB35YE37</accession>
<dbReference type="EMBL" id="JBBFGL010000015">
    <property type="protein sequence ID" value="MEJ5196963.1"/>
    <property type="molecule type" value="Genomic_DNA"/>
</dbReference>
<sequence>MKRQLQGIALILVSILLMLGYGDVAFFDLSFKWDLIFSVIGITGVIMTFLPDKK</sequence>
<name>A0AB35YE37_9FIRM</name>
<dbReference type="Proteomes" id="UP001373196">
    <property type="component" value="Unassembled WGS sequence"/>
</dbReference>
<reference evidence="2" key="1">
    <citation type="submission" date="2024-03" db="EMBL/GenBank/DDBJ databases">
        <authorList>
            <person name="Plomp N."/>
            <person name="Harmsen H.J."/>
        </authorList>
    </citation>
    <scope>NUCLEOTIDE SEQUENCE</scope>
    <source>
        <strain evidence="2">HTF-128</strain>
    </source>
</reference>
<comment type="caution">
    <text evidence="2">The sequence shown here is derived from an EMBL/GenBank/DDBJ whole genome shotgun (WGS) entry which is preliminary data.</text>
</comment>
<evidence type="ECO:0000313" key="2">
    <source>
        <dbReference type="EMBL" id="MEJ5196963.1"/>
    </source>
</evidence>
<evidence type="ECO:0000313" key="3">
    <source>
        <dbReference type="Proteomes" id="UP001373196"/>
    </source>
</evidence>
<dbReference type="RefSeq" id="WP_015553287.1">
    <property type="nucleotide sequence ID" value="NZ_JBBFGL010000015.1"/>
</dbReference>
<keyword evidence="1" id="KW-0472">Membrane</keyword>